<dbReference type="InterPro" id="IPR013130">
    <property type="entry name" value="Fe3_Rdtase_TM_dom"/>
</dbReference>
<evidence type="ECO:0000256" key="1">
    <source>
        <dbReference type="ARBA" id="ARBA00004141"/>
    </source>
</evidence>
<keyword evidence="7" id="KW-0349">Heme</keyword>
<comment type="similarity">
    <text evidence="7">Belongs to the MsrQ family.</text>
</comment>
<feature type="transmembrane region" description="Helical" evidence="7">
    <location>
        <begin position="12"/>
        <end position="30"/>
    </location>
</feature>
<accession>A0A2U2DQE1</accession>
<comment type="caution">
    <text evidence="9">The sequence shown here is derived from an EMBL/GenBank/DDBJ whole genome shotgun (WGS) entry which is preliminary data.</text>
</comment>
<feature type="transmembrane region" description="Helical" evidence="7">
    <location>
        <begin position="50"/>
        <end position="69"/>
    </location>
</feature>
<evidence type="ECO:0000256" key="4">
    <source>
        <dbReference type="ARBA" id="ARBA00022989"/>
    </source>
</evidence>
<keyword evidence="7" id="KW-0285">Flavoprotein</keyword>
<keyword evidence="6 7" id="KW-0472">Membrane</keyword>
<comment type="function">
    <text evidence="7">Part of the MsrPQ system that repairs oxidized periplasmic proteins containing methionine sulfoxide residues (Met-O), using respiratory chain electrons. Thus protects these proteins from oxidative-stress damage caused by reactive species of oxygen and chlorine generated by the host defense mechanisms. MsrPQ is essential for the maintenance of envelope integrity under bleach stress, rescuing a wide series of structurally unrelated periplasmic proteins from methionine oxidation. MsrQ provides electrons for reduction to the reductase catalytic subunit MsrP, using the quinone pool of the respiratory chain.</text>
</comment>
<evidence type="ECO:0000256" key="7">
    <source>
        <dbReference type="HAMAP-Rule" id="MF_01207"/>
    </source>
</evidence>
<feature type="domain" description="Ferric oxidoreductase" evidence="8">
    <location>
        <begin position="50"/>
        <end position="161"/>
    </location>
</feature>
<dbReference type="OrthoDB" id="9788328at2"/>
<feature type="transmembrane region" description="Helical" evidence="7">
    <location>
        <begin position="177"/>
        <end position="196"/>
    </location>
</feature>
<dbReference type="PANTHER" id="PTHR36964">
    <property type="entry name" value="PROTEIN-METHIONINE-SULFOXIDE REDUCTASE HEME-BINDING SUBUNIT MSRQ"/>
    <property type="match status" value="1"/>
</dbReference>
<dbReference type="GO" id="GO:0030091">
    <property type="term" value="P:protein repair"/>
    <property type="evidence" value="ECO:0007669"/>
    <property type="project" value="UniProtKB-UniRule"/>
</dbReference>
<dbReference type="PANTHER" id="PTHR36964:SF1">
    <property type="entry name" value="PROTEIN-METHIONINE-SULFOXIDE REDUCTASE HEME-BINDING SUBUNIT MSRQ"/>
    <property type="match status" value="1"/>
</dbReference>
<dbReference type="RefSeq" id="WP_109459227.1">
    <property type="nucleotide sequence ID" value="NZ_QFBC01000006.1"/>
</dbReference>
<keyword evidence="4 7" id="KW-1133">Transmembrane helix</keyword>
<dbReference type="GO" id="GO:0046872">
    <property type="term" value="F:metal ion binding"/>
    <property type="evidence" value="ECO:0007669"/>
    <property type="project" value="UniProtKB-KW"/>
</dbReference>
<keyword evidence="3 7" id="KW-0812">Transmembrane</keyword>
<protein>
    <recommendedName>
        <fullName evidence="7">Protein-methionine-sulfoxide reductase heme-binding subunit MsrQ</fullName>
    </recommendedName>
    <alternativeName>
        <fullName evidence="7">Flavocytochrome MsrQ</fullName>
    </alternativeName>
</protein>
<keyword evidence="5 7" id="KW-0408">Iron</keyword>
<feature type="transmembrane region" description="Helical" evidence="7">
    <location>
        <begin position="152"/>
        <end position="171"/>
    </location>
</feature>
<keyword evidence="7" id="KW-0288">FMN</keyword>
<keyword evidence="2 7" id="KW-0813">Transport</keyword>
<sequence length="215" mass="24423">MAPVLPKRWQPASVWLLYIVGLLPAAWSFYLGATDDLGADPVKSFELLLGLWTLRFLIATLAVSPFRDLAGWNLIRYRRALGLLTFYYALMHFSVYAILDQAPMFNAILADVLKRPFIMFGMAALLLLIPLAITSNMASIRRLGKNWIRLHRLIYPIAALGALHFALSTKVLTLEQYVYIGLIVVLLLYRGVRPILRARKNERKNLRAQATERIA</sequence>
<dbReference type="Pfam" id="PF01794">
    <property type="entry name" value="Ferric_reduct"/>
    <property type="match status" value="1"/>
</dbReference>
<comment type="cofactor">
    <cofactor evidence="7">
        <name>heme b</name>
        <dbReference type="ChEBI" id="CHEBI:60344"/>
    </cofactor>
    <text evidence="7">Binds 1 heme b (iron(II)-protoporphyrin IX) group per subunit.</text>
</comment>
<evidence type="ECO:0000256" key="2">
    <source>
        <dbReference type="ARBA" id="ARBA00022448"/>
    </source>
</evidence>
<name>A0A2U2DQE1_9HYPH</name>
<reference evidence="9 10" key="1">
    <citation type="submission" date="2018-05" db="EMBL/GenBank/DDBJ databases">
        <title>The draft genome of strain NS-104.</title>
        <authorList>
            <person name="Hang P."/>
            <person name="Jiang J."/>
        </authorList>
    </citation>
    <scope>NUCLEOTIDE SEQUENCE [LARGE SCALE GENOMIC DNA]</scope>
    <source>
        <strain evidence="9 10">NS-104</strain>
    </source>
</reference>
<comment type="subunit">
    <text evidence="7">Heterodimer of a catalytic subunit (MsrP) and a heme-binding subunit (MsrQ).</text>
</comment>
<evidence type="ECO:0000313" key="9">
    <source>
        <dbReference type="EMBL" id="PWE55528.1"/>
    </source>
</evidence>
<dbReference type="Proteomes" id="UP000245252">
    <property type="component" value="Unassembled WGS sequence"/>
</dbReference>
<dbReference type="NCBIfam" id="NF003833">
    <property type="entry name" value="PRK05419.1-5"/>
    <property type="match status" value="1"/>
</dbReference>
<dbReference type="GO" id="GO:0020037">
    <property type="term" value="F:heme binding"/>
    <property type="evidence" value="ECO:0007669"/>
    <property type="project" value="UniProtKB-UniRule"/>
</dbReference>
<evidence type="ECO:0000259" key="8">
    <source>
        <dbReference type="Pfam" id="PF01794"/>
    </source>
</evidence>
<evidence type="ECO:0000313" key="10">
    <source>
        <dbReference type="Proteomes" id="UP000245252"/>
    </source>
</evidence>
<dbReference type="GO" id="GO:0005886">
    <property type="term" value="C:plasma membrane"/>
    <property type="evidence" value="ECO:0007669"/>
    <property type="project" value="UniProtKB-SubCell"/>
</dbReference>
<dbReference type="GO" id="GO:0010181">
    <property type="term" value="F:FMN binding"/>
    <property type="evidence" value="ECO:0007669"/>
    <property type="project" value="UniProtKB-UniRule"/>
</dbReference>
<comment type="cofactor">
    <cofactor evidence="7">
        <name>FMN</name>
        <dbReference type="ChEBI" id="CHEBI:58210"/>
    </cofactor>
    <text evidence="7">Binds 1 FMN per subunit.</text>
</comment>
<keyword evidence="7" id="KW-0479">Metal-binding</keyword>
<dbReference type="GO" id="GO:0016679">
    <property type="term" value="F:oxidoreductase activity, acting on diphenols and related substances as donors"/>
    <property type="evidence" value="ECO:0007669"/>
    <property type="project" value="TreeGrafter"/>
</dbReference>
<dbReference type="InterPro" id="IPR022837">
    <property type="entry name" value="MsrQ-like"/>
</dbReference>
<dbReference type="EMBL" id="QFBC01000006">
    <property type="protein sequence ID" value="PWE55528.1"/>
    <property type="molecule type" value="Genomic_DNA"/>
</dbReference>
<evidence type="ECO:0000256" key="3">
    <source>
        <dbReference type="ARBA" id="ARBA00022692"/>
    </source>
</evidence>
<organism evidence="9 10">
    <name type="scientific">Metarhizobium album</name>
    <dbReference type="NCBI Taxonomy" id="2182425"/>
    <lineage>
        <taxon>Bacteria</taxon>
        <taxon>Pseudomonadati</taxon>
        <taxon>Pseudomonadota</taxon>
        <taxon>Alphaproteobacteria</taxon>
        <taxon>Hyphomicrobiales</taxon>
        <taxon>Rhizobiaceae</taxon>
        <taxon>Metarhizobium</taxon>
    </lineage>
</organism>
<comment type="subcellular location">
    <subcellularLocation>
        <location evidence="7">Cell membrane</location>
        <topology evidence="7">Multi-pass membrane protein</topology>
    </subcellularLocation>
    <subcellularLocation>
        <location evidence="1">Membrane</location>
        <topology evidence="1">Multi-pass membrane protein</topology>
    </subcellularLocation>
</comment>
<keyword evidence="10" id="KW-1185">Reference proteome</keyword>
<feature type="transmembrane region" description="Helical" evidence="7">
    <location>
        <begin position="119"/>
        <end position="140"/>
    </location>
</feature>
<evidence type="ECO:0000256" key="6">
    <source>
        <dbReference type="ARBA" id="ARBA00023136"/>
    </source>
</evidence>
<evidence type="ECO:0000256" key="5">
    <source>
        <dbReference type="ARBA" id="ARBA00023004"/>
    </source>
</evidence>
<gene>
    <name evidence="7" type="primary">msrQ</name>
    <name evidence="9" type="ORF">DEM27_15880</name>
</gene>
<dbReference type="HAMAP" id="MF_01207">
    <property type="entry name" value="MsrQ"/>
    <property type="match status" value="1"/>
</dbReference>
<keyword evidence="7" id="KW-0249">Electron transport</keyword>
<dbReference type="AlphaFoldDB" id="A0A2U2DQE1"/>
<feature type="transmembrane region" description="Helical" evidence="7">
    <location>
        <begin position="81"/>
        <end position="99"/>
    </location>
</feature>
<keyword evidence="7" id="KW-1003">Cell membrane</keyword>
<dbReference type="GO" id="GO:0009055">
    <property type="term" value="F:electron transfer activity"/>
    <property type="evidence" value="ECO:0007669"/>
    <property type="project" value="UniProtKB-UniRule"/>
</dbReference>
<proteinExistence type="inferred from homology"/>